<proteinExistence type="predicted"/>
<comment type="caution">
    <text evidence="1">The sequence shown here is derived from an EMBL/GenBank/DDBJ whole genome shotgun (WGS) entry which is preliminary data.</text>
</comment>
<name>A0AA37VTB9_9GAMM</name>
<dbReference type="AlphaFoldDB" id="A0AA37VTB9"/>
<reference evidence="1" key="1">
    <citation type="journal article" date="2014" name="Int. J. Syst. Evol. Microbiol.">
        <title>Complete genome sequence of Corynebacterium casei LMG S-19264T (=DSM 44701T), isolated from a smear-ripened cheese.</title>
        <authorList>
            <consortium name="US DOE Joint Genome Institute (JGI-PGF)"/>
            <person name="Walter F."/>
            <person name="Albersmeier A."/>
            <person name="Kalinowski J."/>
            <person name="Ruckert C."/>
        </authorList>
    </citation>
    <scope>NUCLEOTIDE SEQUENCE</scope>
    <source>
        <strain evidence="1">NBRC 101628</strain>
    </source>
</reference>
<dbReference type="Proteomes" id="UP001161422">
    <property type="component" value="Unassembled WGS sequence"/>
</dbReference>
<dbReference type="EMBL" id="BSNC01000002">
    <property type="protein sequence ID" value="GLP95304.1"/>
    <property type="molecule type" value="Genomic_DNA"/>
</dbReference>
<gene>
    <name evidence="1" type="ORF">GCM10007895_06100</name>
</gene>
<reference evidence="1" key="2">
    <citation type="submission" date="2023-01" db="EMBL/GenBank/DDBJ databases">
        <title>Draft genome sequence of Paraferrimonas sedimenticola strain NBRC 101628.</title>
        <authorList>
            <person name="Sun Q."/>
            <person name="Mori K."/>
        </authorList>
    </citation>
    <scope>NUCLEOTIDE SEQUENCE</scope>
    <source>
        <strain evidence="1">NBRC 101628</strain>
    </source>
</reference>
<organism evidence="1 2">
    <name type="scientific">Paraferrimonas sedimenticola</name>
    <dbReference type="NCBI Taxonomy" id="375674"/>
    <lineage>
        <taxon>Bacteria</taxon>
        <taxon>Pseudomonadati</taxon>
        <taxon>Pseudomonadota</taxon>
        <taxon>Gammaproteobacteria</taxon>
        <taxon>Alteromonadales</taxon>
        <taxon>Ferrimonadaceae</taxon>
        <taxon>Paraferrimonas</taxon>
    </lineage>
</organism>
<dbReference type="RefSeq" id="WP_095506629.1">
    <property type="nucleotide sequence ID" value="NZ_BSNC01000002.1"/>
</dbReference>
<accession>A0AA37VTB9</accession>
<sequence length="69" mass="7784">MQNQRTQQMVFEVRDNQVYNPDGCLIGSMVGTFTPFEKSTRLSVKELTALQASGYTADDLIELRKAEVI</sequence>
<evidence type="ECO:0000313" key="2">
    <source>
        <dbReference type="Proteomes" id="UP001161422"/>
    </source>
</evidence>
<evidence type="ECO:0000313" key="1">
    <source>
        <dbReference type="EMBL" id="GLP95304.1"/>
    </source>
</evidence>
<keyword evidence="2" id="KW-1185">Reference proteome</keyword>
<protein>
    <submittedName>
        <fullName evidence="1">Uncharacterized protein</fullName>
    </submittedName>
</protein>